<dbReference type="EMBL" id="CAJVCH010539145">
    <property type="protein sequence ID" value="CAG7826241.1"/>
    <property type="molecule type" value="Genomic_DNA"/>
</dbReference>
<evidence type="ECO:0000256" key="1">
    <source>
        <dbReference type="SAM" id="Coils"/>
    </source>
</evidence>
<dbReference type="GO" id="GO:0007018">
    <property type="term" value="P:microtubule-based movement"/>
    <property type="evidence" value="ECO:0007669"/>
    <property type="project" value="InterPro"/>
</dbReference>
<organism evidence="3 4">
    <name type="scientific">Allacma fusca</name>
    <dbReference type="NCBI Taxonomy" id="39272"/>
    <lineage>
        <taxon>Eukaryota</taxon>
        <taxon>Metazoa</taxon>
        <taxon>Ecdysozoa</taxon>
        <taxon>Arthropoda</taxon>
        <taxon>Hexapoda</taxon>
        <taxon>Collembola</taxon>
        <taxon>Symphypleona</taxon>
        <taxon>Sminthuridae</taxon>
        <taxon>Allacma</taxon>
    </lineage>
</organism>
<protein>
    <recommendedName>
        <fullName evidence="2">Dynein heavy chain coiled coil stalk domain-containing protein</fullName>
    </recommendedName>
</protein>
<feature type="non-terminal residue" evidence="3">
    <location>
        <position position="204"/>
    </location>
</feature>
<feature type="coiled-coil region" evidence="1">
    <location>
        <begin position="107"/>
        <end position="172"/>
    </location>
</feature>
<dbReference type="OrthoDB" id="447173at2759"/>
<evidence type="ECO:0000313" key="4">
    <source>
        <dbReference type="Proteomes" id="UP000708208"/>
    </source>
</evidence>
<keyword evidence="1" id="KW-0175">Coiled coil</keyword>
<dbReference type="GO" id="GO:0045505">
    <property type="term" value="F:dynein intermediate chain binding"/>
    <property type="evidence" value="ECO:0007669"/>
    <property type="project" value="InterPro"/>
</dbReference>
<accession>A0A8J2PSN9</accession>
<feature type="domain" description="Dynein heavy chain coiled coil stalk" evidence="2">
    <location>
        <begin position="40"/>
        <end position="203"/>
    </location>
</feature>
<name>A0A8J2PSN9_9HEXA</name>
<proteinExistence type="predicted"/>
<dbReference type="Proteomes" id="UP000708208">
    <property type="component" value="Unassembled WGS sequence"/>
</dbReference>
<dbReference type="AlphaFoldDB" id="A0A8J2PSN9"/>
<dbReference type="InterPro" id="IPR026983">
    <property type="entry name" value="DHC"/>
</dbReference>
<comment type="caution">
    <text evidence="3">The sequence shown here is derived from an EMBL/GenBank/DDBJ whole genome shotgun (WGS) entry which is preliminary data.</text>
</comment>
<dbReference type="GO" id="GO:0030286">
    <property type="term" value="C:dynein complex"/>
    <property type="evidence" value="ECO:0007669"/>
    <property type="project" value="InterPro"/>
</dbReference>
<dbReference type="Pfam" id="PF12777">
    <property type="entry name" value="MT"/>
    <property type="match status" value="1"/>
</dbReference>
<evidence type="ECO:0000259" key="2">
    <source>
        <dbReference type="Pfam" id="PF12777"/>
    </source>
</evidence>
<dbReference type="InterPro" id="IPR024743">
    <property type="entry name" value="Dynein_HC_stalk"/>
</dbReference>
<dbReference type="GO" id="GO:0051959">
    <property type="term" value="F:dynein light intermediate chain binding"/>
    <property type="evidence" value="ECO:0007669"/>
    <property type="project" value="InterPro"/>
</dbReference>
<gene>
    <name evidence="3" type="ORF">AFUS01_LOCUS36306</name>
</gene>
<keyword evidence="4" id="KW-1185">Reference proteome</keyword>
<reference evidence="3" key="1">
    <citation type="submission" date="2021-06" db="EMBL/GenBank/DDBJ databases">
        <authorList>
            <person name="Hodson N. C."/>
            <person name="Mongue J. A."/>
            <person name="Jaron S. K."/>
        </authorList>
    </citation>
    <scope>NUCLEOTIDE SEQUENCE</scope>
</reference>
<dbReference type="PANTHER" id="PTHR45703:SF1">
    <property type="entry name" value="DYNEINS HEAVY CHAIN"/>
    <property type="match status" value="1"/>
</dbReference>
<dbReference type="PANTHER" id="PTHR45703">
    <property type="entry name" value="DYNEIN HEAVY CHAIN"/>
    <property type="match status" value="1"/>
</dbReference>
<sequence length="204" mass="23433">MVLEAICIMRGIKSERKTDQNGKQFEDFWGPSMKMLGDLKFLEGLKEYDKDNIPPQVMKRIREKFIKNPDFDPAVIRNVSTACEGLCKWVKAMEVYDRVIRIVEPKKAKLNEAEGELQAQMDKLNEKRAQLQRVTDKLQALNDEYAAMNKKKKDLEENIALCSQKLERAEKLIDGLSGEKQRWSVGATTLSDKLHNIFGDVLIS</sequence>
<evidence type="ECO:0000313" key="3">
    <source>
        <dbReference type="EMBL" id="CAG7826241.1"/>
    </source>
</evidence>